<dbReference type="SUPFAM" id="SSF49503">
    <property type="entry name" value="Cupredoxins"/>
    <property type="match status" value="1"/>
</dbReference>
<dbReference type="EMBL" id="MEXN01000010">
    <property type="protein sequence ID" value="OGD03054.1"/>
    <property type="molecule type" value="Genomic_DNA"/>
</dbReference>
<accession>A0A1F4ZCC7</accession>
<evidence type="ECO:0008006" key="4">
    <source>
        <dbReference type="Google" id="ProtNLM"/>
    </source>
</evidence>
<dbReference type="PANTHER" id="PTHR36507:SF1">
    <property type="entry name" value="BLL1555 PROTEIN"/>
    <property type="match status" value="1"/>
</dbReference>
<dbReference type="AlphaFoldDB" id="A0A1F4ZCC7"/>
<evidence type="ECO:0000313" key="3">
    <source>
        <dbReference type="Proteomes" id="UP000177080"/>
    </source>
</evidence>
<dbReference type="PANTHER" id="PTHR36507">
    <property type="entry name" value="BLL1555 PROTEIN"/>
    <property type="match status" value="1"/>
</dbReference>
<name>A0A1F4ZCC7_9BACT</name>
<gene>
    <name evidence="2" type="ORF">A2989_02000</name>
</gene>
<reference evidence="2 3" key="1">
    <citation type="journal article" date="2016" name="Nat. Commun.">
        <title>Thousands of microbial genomes shed light on interconnected biogeochemical processes in an aquifer system.</title>
        <authorList>
            <person name="Anantharaman K."/>
            <person name="Brown C.T."/>
            <person name="Hug L.A."/>
            <person name="Sharon I."/>
            <person name="Castelle C.J."/>
            <person name="Probst A.J."/>
            <person name="Thomas B.C."/>
            <person name="Singh A."/>
            <person name="Wilkins M.J."/>
            <person name="Karaoz U."/>
            <person name="Brodie E.L."/>
            <person name="Williams K.H."/>
            <person name="Hubbard S.S."/>
            <person name="Banfield J.F."/>
        </authorList>
    </citation>
    <scope>NUCLEOTIDE SEQUENCE [LARGE SCALE GENOMIC DNA]</scope>
</reference>
<dbReference type="InterPro" id="IPR052721">
    <property type="entry name" value="ET_Amicyanin"/>
</dbReference>
<sequence length="105" mass="10986">SPGGTMDGDKATAPVSGTTDVAITPTGYEPQNITIKAGARVVWTNNSPIVATVNSAVHPTHEVYPPLNLGEVAPSQSVSLIFDTPGTYKYHNHLIPSQFGSVTVQ</sequence>
<comment type="caution">
    <text evidence="2">The sequence shown here is derived from an EMBL/GenBank/DDBJ whole genome shotgun (WGS) entry which is preliminary data.</text>
</comment>
<feature type="region of interest" description="Disordered" evidence="1">
    <location>
        <begin position="1"/>
        <end position="26"/>
    </location>
</feature>
<dbReference type="Gene3D" id="2.60.40.420">
    <property type="entry name" value="Cupredoxins - blue copper proteins"/>
    <property type="match status" value="1"/>
</dbReference>
<dbReference type="InterPro" id="IPR008972">
    <property type="entry name" value="Cupredoxin"/>
</dbReference>
<evidence type="ECO:0000256" key="1">
    <source>
        <dbReference type="SAM" id="MobiDB-lite"/>
    </source>
</evidence>
<proteinExistence type="predicted"/>
<dbReference type="STRING" id="1797259.A2989_02000"/>
<protein>
    <recommendedName>
        <fullName evidence="4">EfeO-type cupredoxin-like domain-containing protein</fullName>
    </recommendedName>
</protein>
<evidence type="ECO:0000313" key="2">
    <source>
        <dbReference type="EMBL" id="OGD03054.1"/>
    </source>
</evidence>
<organism evidence="2 3">
    <name type="scientific">Candidatus Amesbacteria bacterium RIFCSPLOWO2_01_FULL_48_25</name>
    <dbReference type="NCBI Taxonomy" id="1797259"/>
    <lineage>
        <taxon>Bacteria</taxon>
        <taxon>Candidatus Amesiibacteriota</taxon>
    </lineage>
</organism>
<dbReference type="Proteomes" id="UP000177080">
    <property type="component" value="Unassembled WGS sequence"/>
</dbReference>
<feature type="non-terminal residue" evidence="2">
    <location>
        <position position="1"/>
    </location>
</feature>